<dbReference type="OrthoDB" id="1120671at2"/>
<protein>
    <recommendedName>
        <fullName evidence="1">N-acetyltransferase domain-containing protein</fullName>
    </recommendedName>
</protein>
<dbReference type="InterPro" id="IPR045057">
    <property type="entry name" value="Gcn5-rel_NAT"/>
</dbReference>
<dbReference type="Gene3D" id="3.40.630.30">
    <property type="match status" value="1"/>
</dbReference>
<keyword evidence="3" id="KW-1185">Reference proteome</keyword>
<dbReference type="SUPFAM" id="SSF55729">
    <property type="entry name" value="Acyl-CoA N-acyltransferases (Nat)"/>
    <property type="match status" value="1"/>
</dbReference>
<dbReference type="InterPro" id="IPR016181">
    <property type="entry name" value="Acyl_CoA_acyltransferase"/>
</dbReference>
<accession>A0A255ZQW3</accession>
<dbReference type="Pfam" id="PF14542">
    <property type="entry name" value="Acetyltransf_CG"/>
    <property type="match status" value="1"/>
</dbReference>
<name>A0A255ZQW3_9FLAO</name>
<dbReference type="PANTHER" id="PTHR31435:SF10">
    <property type="entry name" value="BSR4717 PROTEIN"/>
    <property type="match status" value="1"/>
</dbReference>
<organism evidence="2 3">
    <name type="scientific">Flavobacterium aurantiibacter</name>
    <dbReference type="NCBI Taxonomy" id="2023067"/>
    <lineage>
        <taxon>Bacteria</taxon>
        <taxon>Pseudomonadati</taxon>
        <taxon>Bacteroidota</taxon>
        <taxon>Flavobacteriia</taxon>
        <taxon>Flavobacteriales</taxon>
        <taxon>Flavobacteriaceae</taxon>
        <taxon>Flavobacterium</taxon>
    </lineage>
</organism>
<dbReference type="RefSeq" id="WP_094486415.1">
    <property type="nucleotide sequence ID" value="NZ_NOXX01000198.1"/>
</dbReference>
<dbReference type="AlphaFoldDB" id="A0A255ZQW3"/>
<evidence type="ECO:0000259" key="1">
    <source>
        <dbReference type="PROSITE" id="PS51729"/>
    </source>
</evidence>
<dbReference type="PROSITE" id="PS51729">
    <property type="entry name" value="GNAT_YJDJ"/>
    <property type="match status" value="1"/>
</dbReference>
<gene>
    <name evidence="2" type="ORF">CHX27_08860</name>
</gene>
<dbReference type="PANTHER" id="PTHR31435">
    <property type="entry name" value="PROTEIN NATD1"/>
    <property type="match status" value="1"/>
</dbReference>
<proteinExistence type="predicted"/>
<dbReference type="Proteomes" id="UP000216035">
    <property type="component" value="Unassembled WGS sequence"/>
</dbReference>
<reference evidence="2 3" key="1">
    <citation type="submission" date="2017-07" db="EMBL/GenBank/DDBJ databases">
        <title>Flavobacterium cyanobacteriorum sp. nov., isolated from cyanobacterial aggregates in a eutrophic lake.</title>
        <authorList>
            <person name="Cai H."/>
        </authorList>
    </citation>
    <scope>NUCLEOTIDE SEQUENCE [LARGE SCALE GENOMIC DNA]</scope>
    <source>
        <strain evidence="2 3">TH167</strain>
    </source>
</reference>
<dbReference type="EMBL" id="NOXX01000198">
    <property type="protein sequence ID" value="OYQ43782.1"/>
    <property type="molecule type" value="Genomic_DNA"/>
</dbReference>
<evidence type="ECO:0000313" key="3">
    <source>
        <dbReference type="Proteomes" id="UP000216035"/>
    </source>
</evidence>
<dbReference type="InterPro" id="IPR031165">
    <property type="entry name" value="GNAT_YJDJ"/>
</dbReference>
<evidence type="ECO:0000313" key="2">
    <source>
        <dbReference type="EMBL" id="OYQ43782.1"/>
    </source>
</evidence>
<comment type="caution">
    <text evidence="2">The sequence shown here is derived from an EMBL/GenBank/DDBJ whole genome shotgun (WGS) entry which is preliminary data.</text>
</comment>
<sequence length="94" mass="10527">MQVLQNKGASRFETSIDGVTAFIEYVEKPGAVLLLTHTCVPRQISGRGVGTELVVETLKLIRQLEYKIVPLCPFIVAYLKKTDEFQDIIAPKLH</sequence>
<feature type="domain" description="N-acetyltransferase" evidence="1">
    <location>
        <begin position="4"/>
        <end position="90"/>
    </location>
</feature>